<feature type="domain" description="SHSP" evidence="5">
    <location>
        <begin position="57"/>
        <end position="166"/>
    </location>
</feature>
<evidence type="ECO:0000256" key="3">
    <source>
        <dbReference type="SAM" id="MobiDB-lite"/>
    </source>
</evidence>
<keyword evidence="4" id="KW-0732">Signal</keyword>
<accession>A0A7T3QMD8</accession>
<feature type="region of interest" description="Disordered" evidence="3">
    <location>
        <begin position="154"/>
        <end position="226"/>
    </location>
</feature>
<feature type="signal peptide" evidence="4">
    <location>
        <begin position="1"/>
        <end position="17"/>
    </location>
</feature>
<dbReference type="PANTHER" id="PTHR45640">
    <property type="entry name" value="HEAT SHOCK PROTEIN HSP-12.2-RELATED"/>
    <property type="match status" value="1"/>
</dbReference>
<dbReference type="GO" id="GO:0051082">
    <property type="term" value="F:unfolded protein binding"/>
    <property type="evidence" value="ECO:0007669"/>
    <property type="project" value="TreeGrafter"/>
</dbReference>
<evidence type="ECO:0000259" key="5">
    <source>
        <dbReference type="PROSITE" id="PS01031"/>
    </source>
</evidence>
<organism evidence="6">
    <name type="scientific">Hyphantria cunea</name>
    <name type="common">Fall webworm moth</name>
    <name type="synonym">Phalaena cunea</name>
    <dbReference type="NCBI Taxonomy" id="39466"/>
    <lineage>
        <taxon>Eukaryota</taxon>
        <taxon>Metazoa</taxon>
        <taxon>Ecdysozoa</taxon>
        <taxon>Arthropoda</taxon>
        <taxon>Hexapoda</taxon>
        <taxon>Insecta</taxon>
        <taxon>Pterygota</taxon>
        <taxon>Neoptera</taxon>
        <taxon>Endopterygota</taxon>
        <taxon>Lepidoptera</taxon>
        <taxon>Glossata</taxon>
        <taxon>Ditrysia</taxon>
        <taxon>Noctuoidea</taxon>
        <taxon>Erebidae</taxon>
        <taxon>Arctiinae</taxon>
        <taxon>Hyphantria</taxon>
    </lineage>
</organism>
<reference evidence="6" key="1">
    <citation type="submission" date="2020-02" db="EMBL/GenBank/DDBJ databases">
        <authorList>
            <person name="Tao R."/>
        </authorList>
    </citation>
    <scope>NUCLEOTIDE SEQUENCE</scope>
</reference>
<dbReference type="InterPro" id="IPR001436">
    <property type="entry name" value="Alpha-crystallin/sHSP_animal"/>
</dbReference>
<comment type="similarity">
    <text evidence="1 2">Belongs to the small heat shock protein (HSP20) family.</text>
</comment>
<dbReference type="EMBL" id="MT123595">
    <property type="protein sequence ID" value="QPZ75078.1"/>
    <property type="molecule type" value="mRNA"/>
</dbReference>
<dbReference type="GO" id="GO:0043066">
    <property type="term" value="P:negative regulation of apoptotic process"/>
    <property type="evidence" value="ECO:0007669"/>
    <property type="project" value="TreeGrafter"/>
</dbReference>
<keyword evidence="6" id="KW-0346">Stress response</keyword>
<evidence type="ECO:0000256" key="4">
    <source>
        <dbReference type="SAM" id="SignalP"/>
    </source>
</evidence>
<evidence type="ECO:0000256" key="1">
    <source>
        <dbReference type="PROSITE-ProRule" id="PRU00285"/>
    </source>
</evidence>
<dbReference type="AlphaFoldDB" id="A0A7T3QMD8"/>
<feature type="compositionally biased region" description="Basic and acidic residues" evidence="3">
    <location>
        <begin position="155"/>
        <end position="164"/>
    </location>
</feature>
<dbReference type="PANTHER" id="PTHR45640:SF26">
    <property type="entry name" value="RE23625P"/>
    <property type="match status" value="1"/>
</dbReference>
<feature type="compositionally biased region" description="Basic and acidic residues" evidence="3">
    <location>
        <begin position="196"/>
        <end position="217"/>
    </location>
</feature>
<sequence>MFSRSFAVFAVLATVAALPATDRPVPEPITTIYTEDIERPWLSFPLFGNLFEPLWRLLPSFADIGPKIFNNNDNFEVNINVKDYKKEDLKVKVKGDFIFIQGTHEAKQDDHDIFASQFFHTYTLPVNASGSDVTAQLTSDGMLIVKAPVNGPVNEAKDSDREVPIIETGKPFSEEEKTEKPVETTHASPTATAAAEDERKEATTPSTKEDITEKDNVIPHGNEGQL</sequence>
<evidence type="ECO:0000256" key="2">
    <source>
        <dbReference type="RuleBase" id="RU003616"/>
    </source>
</evidence>
<dbReference type="PROSITE" id="PS01031">
    <property type="entry name" value="SHSP"/>
    <property type="match status" value="1"/>
</dbReference>
<dbReference type="GO" id="GO:0042026">
    <property type="term" value="P:protein refolding"/>
    <property type="evidence" value="ECO:0007669"/>
    <property type="project" value="TreeGrafter"/>
</dbReference>
<dbReference type="CDD" id="cd06526">
    <property type="entry name" value="metazoan_ACD"/>
    <property type="match status" value="1"/>
</dbReference>
<dbReference type="InterPro" id="IPR002068">
    <property type="entry name" value="A-crystallin/Hsp20_dom"/>
</dbReference>
<dbReference type="GO" id="GO:0005737">
    <property type="term" value="C:cytoplasm"/>
    <property type="evidence" value="ECO:0007669"/>
    <property type="project" value="TreeGrafter"/>
</dbReference>
<name>A0A7T3QMD8_HYPCU</name>
<dbReference type="InterPro" id="IPR008978">
    <property type="entry name" value="HSP20-like_chaperone"/>
</dbReference>
<feature type="compositionally biased region" description="Low complexity" evidence="3">
    <location>
        <begin position="184"/>
        <end position="194"/>
    </location>
</feature>
<feature type="compositionally biased region" description="Basic and acidic residues" evidence="3">
    <location>
        <begin position="172"/>
        <end position="183"/>
    </location>
</feature>
<evidence type="ECO:0000313" key="6">
    <source>
        <dbReference type="EMBL" id="QPZ75078.1"/>
    </source>
</evidence>
<dbReference type="GO" id="GO:0009408">
    <property type="term" value="P:response to heat"/>
    <property type="evidence" value="ECO:0007669"/>
    <property type="project" value="TreeGrafter"/>
</dbReference>
<dbReference type="Gene3D" id="2.60.40.790">
    <property type="match status" value="1"/>
</dbReference>
<proteinExistence type="evidence at transcript level"/>
<dbReference type="Pfam" id="PF00011">
    <property type="entry name" value="HSP20"/>
    <property type="match status" value="1"/>
</dbReference>
<dbReference type="SUPFAM" id="SSF49764">
    <property type="entry name" value="HSP20-like chaperones"/>
    <property type="match status" value="1"/>
</dbReference>
<feature type="chain" id="PRO_5031514227" evidence="4">
    <location>
        <begin position="18"/>
        <end position="226"/>
    </location>
</feature>
<protein>
    <submittedName>
        <fullName evidence="6">Small heat shock protein 25.1</fullName>
    </submittedName>
</protein>
<dbReference type="GO" id="GO:0005634">
    <property type="term" value="C:nucleus"/>
    <property type="evidence" value="ECO:0007669"/>
    <property type="project" value="TreeGrafter"/>
</dbReference>